<protein>
    <recommendedName>
        <fullName evidence="6 11">UDP-glucose 4-epimerase</fullName>
        <ecNumber evidence="5 11">5.1.3.2</ecNumber>
    </recommendedName>
</protein>
<dbReference type="UniPathway" id="UPA00214"/>
<evidence type="ECO:0000313" key="13">
    <source>
        <dbReference type="EMBL" id="KRM90943.1"/>
    </source>
</evidence>
<evidence type="ECO:0000256" key="6">
    <source>
        <dbReference type="ARBA" id="ARBA00018569"/>
    </source>
</evidence>
<keyword evidence="14" id="KW-1185">Reference proteome</keyword>
<dbReference type="Gene3D" id="3.40.50.720">
    <property type="entry name" value="NAD(P)-binding Rossmann-like Domain"/>
    <property type="match status" value="1"/>
</dbReference>
<dbReference type="CDD" id="cd05247">
    <property type="entry name" value="UDP_G4E_1_SDR_e"/>
    <property type="match status" value="1"/>
</dbReference>
<evidence type="ECO:0000256" key="10">
    <source>
        <dbReference type="ARBA" id="ARBA00023277"/>
    </source>
</evidence>
<proteinExistence type="inferred from homology"/>
<dbReference type="Proteomes" id="UP000051131">
    <property type="component" value="Unassembled WGS sequence"/>
</dbReference>
<dbReference type="InterPro" id="IPR001509">
    <property type="entry name" value="Epimerase_deHydtase"/>
</dbReference>
<evidence type="ECO:0000256" key="11">
    <source>
        <dbReference type="RuleBase" id="RU366046"/>
    </source>
</evidence>
<dbReference type="InterPro" id="IPR036291">
    <property type="entry name" value="NAD(P)-bd_dom_sf"/>
</dbReference>
<comment type="catalytic activity">
    <reaction evidence="1 11">
        <text>UDP-alpha-D-glucose = UDP-alpha-D-galactose</text>
        <dbReference type="Rhea" id="RHEA:22168"/>
        <dbReference type="ChEBI" id="CHEBI:58885"/>
        <dbReference type="ChEBI" id="CHEBI:66914"/>
        <dbReference type="EC" id="5.1.3.2"/>
    </reaction>
</comment>
<evidence type="ECO:0000259" key="12">
    <source>
        <dbReference type="Pfam" id="PF01370"/>
    </source>
</evidence>
<reference evidence="13 14" key="1">
    <citation type="journal article" date="2015" name="Genome Announc.">
        <title>Expanding the biotechnology potential of lactobacilli through comparative genomics of 213 strains and associated genera.</title>
        <authorList>
            <person name="Sun Z."/>
            <person name="Harris H.M."/>
            <person name="McCann A."/>
            <person name="Guo C."/>
            <person name="Argimon S."/>
            <person name="Zhang W."/>
            <person name="Yang X."/>
            <person name="Jeffery I.B."/>
            <person name="Cooney J.C."/>
            <person name="Kagawa T.F."/>
            <person name="Liu W."/>
            <person name="Song Y."/>
            <person name="Salvetti E."/>
            <person name="Wrobel A."/>
            <person name="Rasinkangas P."/>
            <person name="Parkhill J."/>
            <person name="Rea M.C."/>
            <person name="O'Sullivan O."/>
            <person name="Ritari J."/>
            <person name="Douillard F.P."/>
            <person name="Paul Ross R."/>
            <person name="Yang R."/>
            <person name="Briner A.E."/>
            <person name="Felis G.E."/>
            <person name="de Vos W.M."/>
            <person name="Barrangou R."/>
            <person name="Klaenhammer T.R."/>
            <person name="Caufield P.W."/>
            <person name="Cui Y."/>
            <person name="Zhang H."/>
            <person name="O'Toole P.W."/>
        </authorList>
    </citation>
    <scope>NUCLEOTIDE SEQUENCE [LARGE SCALE GENOMIC DNA]</scope>
    <source>
        <strain evidence="13 14">DSM 21116</strain>
    </source>
</reference>
<dbReference type="InterPro" id="IPR005886">
    <property type="entry name" value="UDP_G4E"/>
</dbReference>
<dbReference type="NCBIfam" id="TIGR01179">
    <property type="entry name" value="galE"/>
    <property type="match status" value="1"/>
</dbReference>
<name>A0A0R2CH00_9LACO</name>
<dbReference type="AlphaFoldDB" id="A0A0R2CH00"/>
<evidence type="ECO:0000313" key="14">
    <source>
        <dbReference type="Proteomes" id="UP000051131"/>
    </source>
</evidence>
<organism evidence="13 14">
    <name type="scientific">Liquorilactobacillus cacaonum DSM 21116</name>
    <dbReference type="NCBI Taxonomy" id="1423729"/>
    <lineage>
        <taxon>Bacteria</taxon>
        <taxon>Bacillati</taxon>
        <taxon>Bacillota</taxon>
        <taxon>Bacilli</taxon>
        <taxon>Lactobacillales</taxon>
        <taxon>Lactobacillaceae</taxon>
        <taxon>Liquorilactobacillus</taxon>
    </lineage>
</organism>
<dbReference type="PANTHER" id="PTHR43725">
    <property type="entry name" value="UDP-GLUCOSE 4-EPIMERASE"/>
    <property type="match status" value="1"/>
</dbReference>
<evidence type="ECO:0000256" key="1">
    <source>
        <dbReference type="ARBA" id="ARBA00000083"/>
    </source>
</evidence>
<dbReference type="PATRIC" id="fig|1423729.3.peg.949"/>
<dbReference type="PANTHER" id="PTHR43725:SF53">
    <property type="entry name" value="UDP-ARABINOSE 4-EPIMERASE 1"/>
    <property type="match status" value="1"/>
</dbReference>
<feature type="domain" description="NAD-dependent epimerase/dehydratase" evidence="12">
    <location>
        <begin position="5"/>
        <end position="254"/>
    </location>
</feature>
<keyword evidence="9 11" id="KW-0413">Isomerase</keyword>
<comment type="pathway">
    <text evidence="3 11">Carbohydrate metabolism; galactose metabolism.</text>
</comment>
<dbReference type="GO" id="GO:0003978">
    <property type="term" value="F:UDP-glucose 4-epimerase activity"/>
    <property type="evidence" value="ECO:0007669"/>
    <property type="project" value="UniProtKB-UniRule"/>
</dbReference>
<evidence type="ECO:0000256" key="5">
    <source>
        <dbReference type="ARBA" id="ARBA00013189"/>
    </source>
</evidence>
<keyword evidence="10 11" id="KW-0119">Carbohydrate metabolism</keyword>
<dbReference type="Pfam" id="PF01370">
    <property type="entry name" value="Epimerase"/>
    <property type="match status" value="1"/>
</dbReference>
<dbReference type="EMBL" id="AYZE01000014">
    <property type="protein sequence ID" value="KRM90943.1"/>
    <property type="molecule type" value="Genomic_DNA"/>
</dbReference>
<comment type="caution">
    <text evidence="13">The sequence shown here is derived from an EMBL/GenBank/DDBJ whole genome shotgun (WGS) entry which is preliminary data.</text>
</comment>
<accession>A0A0R2CH00</accession>
<dbReference type="STRING" id="1423729.FC80_GL000938"/>
<evidence type="ECO:0000256" key="8">
    <source>
        <dbReference type="ARBA" id="ARBA00023144"/>
    </source>
</evidence>
<dbReference type="SUPFAM" id="SSF51735">
    <property type="entry name" value="NAD(P)-binding Rossmann-fold domains"/>
    <property type="match status" value="1"/>
</dbReference>
<evidence type="ECO:0000256" key="7">
    <source>
        <dbReference type="ARBA" id="ARBA00023027"/>
    </source>
</evidence>
<evidence type="ECO:0000256" key="9">
    <source>
        <dbReference type="ARBA" id="ARBA00023235"/>
    </source>
</evidence>
<dbReference type="GO" id="GO:0033499">
    <property type="term" value="P:galactose catabolic process via UDP-galactose, Leloir pathway"/>
    <property type="evidence" value="ECO:0007669"/>
    <property type="project" value="TreeGrafter"/>
</dbReference>
<keyword evidence="7 11" id="KW-0520">NAD</keyword>
<comment type="similarity">
    <text evidence="4 11">Belongs to the NAD(P)-dependent epimerase/dehydratase family.</text>
</comment>
<comment type="cofactor">
    <cofactor evidence="2 11">
        <name>NAD(+)</name>
        <dbReference type="ChEBI" id="CHEBI:57540"/>
    </cofactor>
</comment>
<dbReference type="EC" id="5.1.3.2" evidence="5 11"/>
<keyword evidence="8" id="KW-0299">Galactose metabolism</keyword>
<comment type="subunit">
    <text evidence="11">Homodimer.</text>
</comment>
<dbReference type="Gene3D" id="3.90.25.10">
    <property type="entry name" value="UDP-galactose 4-epimerase, domain 1"/>
    <property type="match status" value="1"/>
</dbReference>
<evidence type="ECO:0000256" key="3">
    <source>
        <dbReference type="ARBA" id="ARBA00004947"/>
    </source>
</evidence>
<gene>
    <name evidence="13" type="ORF">FC80_GL000938</name>
</gene>
<sequence length="331" mass="37256">MVMSILVLGGAGYIGSHMVRKLLDENEDVVVIDNLSNGHVKAIDKRAFFIKGDIRDKDILKLVFGNFKIDTVFHFCADMQIPESLKFPNKYFDNNVYGLIALIDVMKDFKIDKLIFSSSAAVYGIPKKSPILENSDKNPINPYGLTKLMMEQIMSWDGAAYGINWVSFRYFNVAGAQLDSSIGEAHSPESHLIPIVLEAAAHKRDYVSMCGNDYQTRDGYNIRDYVHILDLVEAHFLGLKYLRTGGNSDVFNIGSKKGYSVKEIVNAIKERTGIDFKVVDAPRRGGDPDELVADSTKIRRILGWNPKYSDLNSIIDSSWSWLRKNPNGFKK</sequence>
<evidence type="ECO:0000256" key="2">
    <source>
        <dbReference type="ARBA" id="ARBA00001911"/>
    </source>
</evidence>
<evidence type="ECO:0000256" key="4">
    <source>
        <dbReference type="ARBA" id="ARBA00007637"/>
    </source>
</evidence>